<dbReference type="Gene3D" id="3.90.1340.10">
    <property type="entry name" value="Phage tail collar domain"/>
    <property type="match status" value="1"/>
</dbReference>
<accession>A0ABY0NJB0</accession>
<proteinExistence type="predicted"/>
<sequence>MTWYKTGTVAVTAGSNAVIGTGTSFIANSRVGDAFRGPDGEWYEVTNIASDTALSIAPNYQGTTLAAGGYSLAPMQGYVKDSADALRAATQVIASGVADMQDQVAAATEAAASAGQSKTVAAEQAGIASAAADASAENKNAAQLAAQQSGLSAQASAAAADRAETAKTSIIQSEQAAAASASAAAASAEHAEEVTLGKAASGDNNDITSLGALTADGFDRLRQGIAPMVGATATTAGKKGLVPPGAPGDQDKFLTAGGAYKEAGAGLPVGSLVPWSVSRTTLPAGWITRDGQLLNRADWPDLWALVSATAVTDAVWLAAPYDQRGKYSSGNGTTTFRMPDTNAKHADGNTLAAMFLRGDGKNSAGSPGLHQADQVQGMRHATIVTASTNATRPASMDPEFLFIADKLYSQSINGTAFGAGYVATTGRQVADGVNGTPRVGAETRGPGETVIWCTVGAGKSVNPGAVDVTALATTVSNQSALIAGKLSVVSMGGTDLNGWAKYSDGTIKQWGVVSVSSTGTAGTVFSFNTPFITAVRSFGFTPNQSGRAGAAEANSTGRPESVSQFRIASGQSATPLNFNWWAEGV</sequence>
<name>A0ABY0NJB0_9PSED</name>
<evidence type="ECO:0000313" key="3">
    <source>
        <dbReference type="Proteomes" id="UP000182858"/>
    </source>
</evidence>
<dbReference type="Proteomes" id="UP000182858">
    <property type="component" value="Chromosome I"/>
</dbReference>
<reference evidence="2 3" key="1">
    <citation type="submission" date="2016-10" db="EMBL/GenBank/DDBJ databases">
        <authorList>
            <person name="Varghese N."/>
            <person name="Submissions S."/>
        </authorList>
    </citation>
    <scope>NUCLEOTIDE SEQUENCE [LARGE SCALE GENOMIC DNA]</scope>
    <source>
        <strain evidence="2 3">DSM 17835</strain>
    </source>
</reference>
<evidence type="ECO:0000313" key="2">
    <source>
        <dbReference type="EMBL" id="SDF57566.1"/>
    </source>
</evidence>
<dbReference type="Gene3D" id="2.60.40.3940">
    <property type="match status" value="1"/>
</dbReference>
<dbReference type="SUPFAM" id="SSF88874">
    <property type="entry name" value="Receptor-binding domain of short tail fibre protein gp12"/>
    <property type="match status" value="1"/>
</dbReference>
<dbReference type="InterPro" id="IPR037053">
    <property type="entry name" value="Phage_tail_collar_dom_sf"/>
</dbReference>
<protein>
    <recommendedName>
        <fullName evidence="1">Putative tail fiber protein gp53-like C-terminal domain-containing protein</fullName>
    </recommendedName>
</protein>
<dbReference type="InterPro" id="IPR054075">
    <property type="entry name" value="Gp53-like_C"/>
</dbReference>
<dbReference type="Pfam" id="PF21882">
    <property type="entry name" value="Gp53-like_C"/>
    <property type="match status" value="1"/>
</dbReference>
<feature type="domain" description="Putative tail fiber protein gp53-like C-terminal" evidence="1">
    <location>
        <begin position="501"/>
        <end position="584"/>
    </location>
</feature>
<evidence type="ECO:0000259" key="1">
    <source>
        <dbReference type="Pfam" id="PF21882"/>
    </source>
</evidence>
<gene>
    <name evidence="2" type="ORF">SAMN05216591_3351</name>
</gene>
<dbReference type="EMBL" id="LT629689">
    <property type="protein sequence ID" value="SDF57566.1"/>
    <property type="molecule type" value="Genomic_DNA"/>
</dbReference>
<organism evidence="2 3">
    <name type="scientific">Pseudomonas extremaustralis</name>
    <dbReference type="NCBI Taxonomy" id="359110"/>
    <lineage>
        <taxon>Bacteria</taxon>
        <taxon>Pseudomonadati</taxon>
        <taxon>Pseudomonadota</taxon>
        <taxon>Gammaproteobacteria</taxon>
        <taxon>Pseudomonadales</taxon>
        <taxon>Pseudomonadaceae</taxon>
        <taxon>Pseudomonas</taxon>
    </lineage>
</organism>
<keyword evidence="3" id="KW-1185">Reference proteome</keyword>